<dbReference type="Proteomes" id="UP000324222">
    <property type="component" value="Unassembled WGS sequence"/>
</dbReference>
<dbReference type="AlphaFoldDB" id="A0A5B7G3B4"/>
<proteinExistence type="predicted"/>
<sequence>MPSQAPPSKPPPILLLPLLPPLPLPPYHHHHYHHRRHSRLAATTKSGSILIYGKYDPKLALPCGRDRVCLRPNVSVLYSRLSIGTLSSVGVMDLSRVIAIAALQNRRGSPHSKSH</sequence>
<comment type="caution">
    <text evidence="1">The sequence shown here is derived from an EMBL/GenBank/DDBJ whole genome shotgun (WGS) entry which is preliminary data.</text>
</comment>
<protein>
    <submittedName>
        <fullName evidence="1">Uncharacterized protein</fullName>
    </submittedName>
</protein>
<organism evidence="1 2">
    <name type="scientific">Portunus trituberculatus</name>
    <name type="common">Swimming crab</name>
    <name type="synonym">Neptunus trituberculatus</name>
    <dbReference type="NCBI Taxonomy" id="210409"/>
    <lineage>
        <taxon>Eukaryota</taxon>
        <taxon>Metazoa</taxon>
        <taxon>Ecdysozoa</taxon>
        <taxon>Arthropoda</taxon>
        <taxon>Crustacea</taxon>
        <taxon>Multicrustacea</taxon>
        <taxon>Malacostraca</taxon>
        <taxon>Eumalacostraca</taxon>
        <taxon>Eucarida</taxon>
        <taxon>Decapoda</taxon>
        <taxon>Pleocyemata</taxon>
        <taxon>Brachyura</taxon>
        <taxon>Eubrachyura</taxon>
        <taxon>Portunoidea</taxon>
        <taxon>Portunidae</taxon>
        <taxon>Portuninae</taxon>
        <taxon>Portunus</taxon>
    </lineage>
</organism>
<gene>
    <name evidence="1" type="ORF">E2C01_045937</name>
</gene>
<name>A0A5B7G3B4_PORTR</name>
<evidence type="ECO:0000313" key="1">
    <source>
        <dbReference type="EMBL" id="MPC52077.1"/>
    </source>
</evidence>
<dbReference type="EMBL" id="VSRR010010609">
    <property type="protein sequence ID" value="MPC52077.1"/>
    <property type="molecule type" value="Genomic_DNA"/>
</dbReference>
<keyword evidence="2" id="KW-1185">Reference proteome</keyword>
<reference evidence="1 2" key="1">
    <citation type="submission" date="2019-05" db="EMBL/GenBank/DDBJ databases">
        <title>Another draft genome of Portunus trituberculatus and its Hox gene families provides insights of decapod evolution.</title>
        <authorList>
            <person name="Jeong J.-H."/>
            <person name="Song I."/>
            <person name="Kim S."/>
            <person name="Choi T."/>
            <person name="Kim D."/>
            <person name="Ryu S."/>
            <person name="Kim W."/>
        </authorList>
    </citation>
    <scope>NUCLEOTIDE SEQUENCE [LARGE SCALE GENOMIC DNA]</scope>
    <source>
        <tissue evidence="1">Muscle</tissue>
    </source>
</reference>
<evidence type="ECO:0000313" key="2">
    <source>
        <dbReference type="Proteomes" id="UP000324222"/>
    </source>
</evidence>
<accession>A0A5B7G3B4</accession>